<feature type="region of interest" description="Disordered" evidence="1">
    <location>
        <begin position="257"/>
        <end position="299"/>
    </location>
</feature>
<evidence type="ECO:0000256" key="1">
    <source>
        <dbReference type="SAM" id="MobiDB-lite"/>
    </source>
</evidence>
<name>A0ABD1ZIR6_9MARC</name>
<feature type="region of interest" description="Disordered" evidence="1">
    <location>
        <begin position="36"/>
        <end position="60"/>
    </location>
</feature>
<protein>
    <submittedName>
        <fullName evidence="2">Uncharacterized protein</fullName>
    </submittedName>
</protein>
<reference evidence="2 3" key="1">
    <citation type="submission" date="2024-09" db="EMBL/GenBank/DDBJ databases">
        <title>Chromosome-scale assembly of Riccia fluitans.</title>
        <authorList>
            <person name="Paukszto L."/>
            <person name="Sawicki J."/>
            <person name="Karawczyk K."/>
            <person name="Piernik-Szablinska J."/>
            <person name="Szczecinska M."/>
            <person name="Mazdziarz M."/>
        </authorList>
    </citation>
    <scope>NUCLEOTIDE SEQUENCE [LARGE SCALE GENOMIC DNA]</scope>
    <source>
        <strain evidence="2">Rf_01</strain>
        <tissue evidence="2">Aerial parts of the thallus</tissue>
    </source>
</reference>
<dbReference type="AlphaFoldDB" id="A0ABD1ZIR6"/>
<accession>A0ABD1ZIR6</accession>
<evidence type="ECO:0000313" key="3">
    <source>
        <dbReference type="Proteomes" id="UP001605036"/>
    </source>
</evidence>
<dbReference type="EMBL" id="JBHFFA010000001">
    <property type="protein sequence ID" value="KAL2651338.1"/>
    <property type="molecule type" value="Genomic_DNA"/>
</dbReference>
<comment type="caution">
    <text evidence="2">The sequence shown here is derived from an EMBL/GenBank/DDBJ whole genome shotgun (WGS) entry which is preliminary data.</text>
</comment>
<feature type="compositionally biased region" description="Polar residues" evidence="1">
    <location>
        <begin position="1"/>
        <end position="10"/>
    </location>
</feature>
<feature type="compositionally biased region" description="Polar residues" evidence="1">
    <location>
        <begin position="290"/>
        <end position="299"/>
    </location>
</feature>
<gene>
    <name evidence="2" type="ORF">R1flu_019466</name>
</gene>
<sequence>MFGDTVTTPASGSRSGNGRVVRRRVSKYSFDDKENFDVYGVNPGENQKRSPLPEGFPRKPLNDITAVLQSLTDHADEGSGKPRKPFTRSQNLGKCSRNYQLVGSTSVTVTEVGSAKKSKGKSNIQIGALKTKSTKGSAHRLAVNLQAQVQEFQDPVSSAPSDKKLKIVTVASKLSKCETSSAQVAGSSSGKQSLVEVTCTNSQRLDTAEELVEVGDKISSGPVAMDIAEKAGLQDSSNFPSDSTHVTDMSVIVEQTPPPAAEKMKAVESTSTFRGSVRRGPEEKKAGTLASRSSVAKFR</sequence>
<proteinExistence type="predicted"/>
<dbReference type="Proteomes" id="UP001605036">
    <property type="component" value="Unassembled WGS sequence"/>
</dbReference>
<evidence type="ECO:0000313" key="2">
    <source>
        <dbReference type="EMBL" id="KAL2651338.1"/>
    </source>
</evidence>
<feature type="region of interest" description="Disordered" evidence="1">
    <location>
        <begin position="73"/>
        <end position="92"/>
    </location>
</feature>
<feature type="region of interest" description="Disordered" evidence="1">
    <location>
        <begin position="1"/>
        <end position="20"/>
    </location>
</feature>
<organism evidence="2 3">
    <name type="scientific">Riccia fluitans</name>
    <dbReference type="NCBI Taxonomy" id="41844"/>
    <lineage>
        <taxon>Eukaryota</taxon>
        <taxon>Viridiplantae</taxon>
        <taxon>Streptophyta</taxon>
        <taxon>Embryophyta</taxon>
        <taxon>Marchantiophyta</taxon>
        <taxon>Marchantiopsida</taxon>
        <taxon>Marchantiidae</taxon>
        <taxon>Marchantiales</taxon>
        <taxon>Ricciaceae</taxon>
        <taxon>Riccia</taxon>
    </lineage>
</organism>
<keyword evidence="3" id="KW-1185">Reference proteome</keyword>